<dbReference type="GO" id="GO:0005975">
    <property type="term" value="P:carbohydrate metabolic process"/>
    <property type="evidence" value="ECO:0007669"/>
    <property type="project" value="InterPro"/>
</dbReference>
<dbReference type="InterPro" id="IPR008928">
    <property type="entry name" value="6-hairpin_glycosidase_sf"/>
</dbReference>
<name>W0RMS1_9BACT</name>
<dbReference type="EMBL" id="CP007128">
    <property type="protein sequence ID" value="AHG91625.1"/>
    <property type="molecule type" value="Genomic_DNA"/>
</dbReference>
<accession>W0RMS1</accession>
<feature type="chain" id="PRO_5004795185" evidence="1">
    <location>
        <begin position="34"/>
        <end position="866"/>
    </location>
</feature>
<dbReference type="eggNOG" id="COG3408">
    <property type="taxonomic scope" value="Bacteria"/>
</dbReference>
<feature type="domain" description="Mannosylglycerate hydrolase MGH1-like glycoside hydrolase" evidence="2">
    <location>
        <begin position="485"/>
        <end position="622"/>
    </location>
</feature>
<dbReference type="Gene3D" id="1.50.10.10">
    <property type="match status" value="1"/>
</dbReference>
<reference evidence="3 4" key="1">
    <citation type="journal article" date="2014" name="Genome Announc.">
        <title>Genome Sequence and Methylome of Soil Bacterium Gemmatirosa kalamazoonensis KBS708T, a Member of the Rarely Cultivated Gemmatimonadetes Phylum.</title>
        <authorList>
            <person name="Debruyn J.M."/>
            <person name="Radosevich M."/>
            <person name="Wommack K.E."/>
            <person name="Polson S.W."/>
            <person name="Hauser L.J."/>
            <person name="Fawaz M.N."/>
            <person name="Korlach J."/>
            <person name="Tsai Y.C."/>
        </authorList>
    </citation>
    <scope>NUCLEOTIDE SEQUENCE [LARGE SCALE GENOMIC DNA]</scope>
    <source>
        <strain evidence="3 4">KBS708</strain>
    </source>
</reference>
<dbReference type="AlphaFoldDB" id="W0RMS1"/>
<gene>
    <name evidence="3" type="ORF">J421_4088</name>
</gene>
<organism evidence="3 4">
    <name type="scientific">Gemmatirosa kalamazoonensis</name>
    <dbReference type="NCBI Taxonomy" id="861299"/>
    <lineage>
        <taxon>Bacteria</taxon>
        <taxon>Pseudomonadati</taxon>
        <taxon>Gemmatimonadota</taxon>
        <taxon>Gemmatimonadia</taxon>
        <taxon>Gemmatimonadales</taxon>
        <taxon>Gemmatimonadaceae</taxon>
        <taxon>Gemmatirosa</taxon>
    </lineage>
</organism>
<dbReference type="HOGENOM" id="CLU_330862_0_0_0"/>
<dbReference type="InterPro" id="IPR054491">
    <property type="entry name" value="MGH1-like_GH"/>
</dbReference>
<evidence type="ECO:0000256" key="1">
    <source>
        <dbReference type="SAM" id="SignalP"/>
    </source>
</evidence>
<protein>
    <submittedName>
        <fullName evidence="3">Amylo-alpha-16-glucosidase</fullName>
    </submittedName>
</protein>
<keyword evidence="4" id="KW-1185">Reference proteome</keyword>
<dbReference type="Proteomes" id="UP000019151">
    <property type="component" value="Chromosome"/>
</dbReference>
<dbReference type="KEGG" id="gba:J421_4088"/>
<evidence type="ECO:0000313" key="4">
    <source>
        <dbReference type="Proteomes" id="UP000019151"/>
    </source>
</evidence>
<dbReference type="STRING" id="861299.J421_4088"/>
<proteinExistence type="predicted"/>
<feature type="signal peptide" evidence="1">
    <location>
        <begin position="1"/>
        <end position="33"/>
    </location>
</feature>
<evidence type="ECO:0000259" key="2">
    <source>
        <dbReference type="Pfam" id="PF22422"/>
    </source>
</evidence>
<evidence type="ECO:0000313" key="3">
    <source>
        <dbReference type="EMBL" id="AHG91625.1"/>
    </source>
</evidence>
<keyword evidence="1" id="KW-0732">Signal</keyword>
<dbReference type="SUPFAM" id="SSF48208">
    <property type="entry name" value="Six-hairpin glycosidases"/>
    <property type="match status" value="1"/>
</dbReference>
<dbReference type="InterPro" id="IPR012341">
    <property type="entry name" value="6hp_glycosidase-like_sf"/>
</dbReference>
<dbReference type="InParanoid" id="W0RMS1"/>
<sequence length="866" mass="93262">MVVSVRSRRPASFTSSALALVVASAVLAAAAQAQGTVPSFPLGASPIALDGDARPGVFVSAVGRRAIAMGTEDGRLELWSWPLKWLHDFELSFRIPKYAEPIAGRAVARRVVQRPEGVTIEYAHEQFTVRQHVFAPLDLPAVVMLLEVDALRPMEIVARFTPDIHYAWPASLGGQYLVWNDDARAFLFSESRRRVNAFLGSPAVTEASDVPAHMLAAAPPQLVLAVGGERYTPPKLGEPPGRRIDAHVAYIPIVLAGGAMPRDSARALYERLVKPGAAEAEWRRRVAHADSLRTTRLSLHSPDSLLDRAVEWAKVNLDESMVCNPDLGCGLVAGHGLSGAASDRPGFGWFFGGDAAINSFAMSGSGQTALVRDGALRFFARYQRADGKITHEISQGAGQIDWFGAYPYAFYHGDTTPFWLLAFGEYWRQTADTTLVRELWPNLRKAYLWSRATDTDGDGLMENTSAGAGALEVGDLQIGIRSDVYLAGVWIAALDRFARLAAAAGEPALGDSARALRTRAVRTLESRLWLPARGQYAFALLEAGAVNESLTAWPATAMAFDVLDPSRGAAMAERLASSEIMTDWGARPLSAASPLFDPLHYNNGAVWPFVTGWVALAAYRYHAPLAGRFALDAVARTGFDEARGRNPEVISGRLYKPLDTAVPQQFFATSMVLTPLIRGLLGIDVDAPAGRLTVAPHLPAEWDSVRVENVPVGQSRVTVAIRRAAGRLTASFTKEGGAPLAVTFSPALPLGATTTAAHIETPGDVHATVTGTLNDRLVLEVPYVGGWSLIPPRARPRIGDRSSAMRVLSERIVNGKYVATLEGFAGRSYAFRLRVPDGSVREESVTFPATGANADGYVTMTFAPGR</sequence>
<dbReference type="Pfam" id="PF22422">
    <property type="entry name" value="MGH1-like_GH"/>
    <property type="match status" value="1"/>
</dbReference>